<proteinExistence type="predicted"/>
<keyword evidence="7" id="KW-1185">Reference proteome</keyword>
<dbReference type="InterPro" id="IPR050109">
    <property type="entry name" value="HTH-type_TetR-like_transc_reg"/>
</dbReference>
<dbReference type="InterPro" id="IPR036271">
    <property type="entry name" value="Tet_transcr_reg_TetR-rel_C_sf"/>
</dbReference>
<dbReference type="SUPFAM" id="SSF46689">
    <property type="entry name" value="Homeodomain-like"/>
    <property type="match status" value="1"/>
</dbReference>
<evidence type="ECO:0000259" key="5">
    <source>
        <dbReference type="PROSITE" id="PS50977"/>
    </source>
</evidence>
<evidence type="ECO:0000256" key="1">
    <source>
        <dbReference type="ARBA" id="ARBA00023015"/>
    </source>
</evidence>
<feature type="DNA-binding region" description="H-T-H motif" evidence="4">
    <location>
        <begin position="34"/>
        <end position="53"/>
    </location>
</feature>
<dbReference type="Pfam" id="PF09209">
    <property type="entry name" value="CecR_C"/>
    <property type="match status" value="1"/>
</dbReference>
<evidence type="ECO:0000313" key="7">
    <source>
        <dbReference type="Proteomes" id="UP001237156"/>
    </source>
</evidence>
<dbReference type="PROSITE" id="PS50977">
    <property type="entry name" value="HTH_TETR_2"/>
    <property type="match status" value="1"/>
</dbReference>
<dbReference type="GO" id="GO:0000976">
    <property type="term" value="F:transcription cis-regulatory region binding"/>
    <property type="evidence" value="ECO:0007669"/>
    <property type="project" value="TreeGrafter"/>
</dbReference>
<reference evidence="6 7" key="1">
    <citation type="submission" date="2023-04" db="EMBL/GenBank/DDBJ databases">
        <title>Ottowia paracancer sp. nov., isolated from human stomach.</title>
        <authorList>
            <person name="Song Y."/>
        </authorList>
    </citation>
    <scope>NUCLEOTIDE SEQUENCE [LARGE SCALE GENOMIC DNA]</scope>
    <source>
        <strain evidence="6 7">10c7w1</strain>
    </source>
</reference>
<keyword evidence="2 4" id="KW-0238">DNA-binding</keyword>
<dbReference type="Proteomes" id="UP001237156">
    <property type="component" value="Unassembled WGS sequence"/>
</dbReference>
<dbReference type="Gene3D" id="1.10.357.10">
    <property type="entry name" value="Tetracycline Repressor, domain 2"/>
    <property type="match status" value="1"/>
</dbReference>
<dbReference type="InterPro" id="IPR001647">
    <property type="entry name" value="HTH_TetR"/>
</dbReference>
<name>A0AAW6RNK9_9BURK</name>
<sequence>MTQRLLRTDGEATRARILQAAGTLMAQSGFAATPSKAIAALAAVDLASINYHFGGREGLLQATLAEAHRHFISEEELRALADSAQPASEKLRALLALLAKNCVNASSWHGRALARELGNPSPQLLQMLQAQVPQKARPVLRILSEVSGIPPHEPALLRCAVSTVAPLIMLTVSAIGIPGPAQAVREMPHEVIAGHMYRFALAGLQAVGQAWAQAGGKK</sequence>
<dbReference type="InterPro" id="IPR009057">
    <property type="entry name" value="Homeodomain-like_sf"/>
</dbReference>
<dbReference type="AlphaFoldDB" id="A0AAW6RNK9"/>
<dbReference type="RefSeq" id="WP_279524962.1">
    <property type="nucleotide sequence ID" value="NZ_JARVII010000026.1"/>
</dbReference>
<dbReference type="GO" id="GO:0003700">
    <property type="term" value="F:DNA-binding transcription factor activity"/>
    <property type="evidence" value="ECO:0007669"/>
    <property type="project" value="TreeGrafter"/>
</dbReference>
<dbReference type="SUPFAM" id="SSF48498">
    <property type="entry name" value="Tetracyclin repressor-like, C-terminal domain"/>
    <property type="match status" value="1"/>
</dbReference>
<feature type="domain" description="HTH tetR-type" evidence="5">
    <location>
        <begin position="11"/>
        <end position="71"/>
    </location>
</feature>
<comment type="caution">
    <text evidence="6">The sequence shown here is derived from an EMBL/GenBank/DDBJ whole genome shotgun (WGS) entry which is preliminary data.</text>
</comment>
<keyword evidence="1" id="KW-0805">Transcription regulation</keyword>
<dbReference type="PRINTS" id="PR00455">
    <property type="entry name" value="HTHTETR"/>
</dbReference>
<accession>A0AAW6RNK9</accession>
<protein>
    <submittedName>
        <fullName evidence="6">TetR/AcrR family transcriptional regulator</fullName>
    </submittedName>
</protein>
<evidence type="ECO:0000256" key="2">
    <source>
        <dbReference type="ARBA" id="ARBA00023125"/>
    </source>
</evidence>
<dbReference type="InterPro" id="IPR015292">
    <property type="entry name" value="Tscrpt_reg_YbiH_C"/>
</dbReference>
<dbReference type="PANTHER" id="PTHR30055">
    <property type="entry name" value="HTH-TYPE TRANSCRIPTIONAL REGULATOR RUTR"/>
    <property type="match status" value="1"/>
</dbReference>
<evidence type="ECO:0000256" key="3">
    <source>
        <dbReference type="ARBA" id="ARBA00023163"/>
    </source>
</evidence>
<dbReference type="EMBL" id="JARVII010000026">
    <property type="protein sequence ID" value="MDG9700196.1"/>
    <property type="molecule type" value="Genomic_DNA"/>
</dbReference>
<dbReference type="Pfam" id="PF00440">
    <property type="entry name" value="TetR_N"/>
    <property type="match status" value="1"/>
</dbReference>
<dbReference type="PANTHER" id="PTHR30055:SF234">
    <property type="entry name" value="HTH-TYPE TRANSCRIPTIONAL REGULATOR BETI"/>
    <property type="match status" value="1"/>
</dbReference>
<keyword evidence="3" id="KW-0804">Transcription</keyword>
<gene>
    <name evidence="6" type="ORF">QB898_10830</name>
</gene>
<organism evidence="6 7">
    <name type="scientific">Ottowia cancrivicina</name>
    <dbReference type="NCBI Taxonomy" id="3040346"/>
    <lineage>
        <taxon>Bacteria</taxon>
        <taxon>Pseudomonadati</taxon>
        <taxon>Pseudomonadota</taxon>
        <taxon>Betaproteobacteria</taxon>
        <taxon>Burkholderiales</taxon>
        <taxon>Comamonadaceae</taxon>
        <taxon>Ottowia</taxon>
    </lineage>
</organism>
<evidence type="ECO:0000313" key="6">
    <source>
        <dbReference type="EMBL" id="MDG9700196.1"/>
    </source>
</evidence>
<evidence type="ECO:0000256" key="4">
    <source>
        <dbReference type="PROSITE-ProRule" id="PRU00335"/>
    </source>
</evidence>